<dbReference type="SMART" id="SM00116">
    <property type="entry name" value="CBS"/>
    <property type="match status" value="1"/>
</dbReference>
<proteinExistence type="predicted"/>
<dbReference type="eggNOG" id="COG2905">
    <property type="taxonomic scope" value="Bacteria"/>
</dbReference>
<evidence type="ECO:0000259" key="3">
    <source>
        <dbReference type="PROSITE" id="PS51371"/>
    </source>
</evidence>
<evidence type="ECO:0000256" key="1">
    <source>
        <dbReference type="ARBA" id="ARBA00022737"/>
    </source>
</evidence>
<keyword evidence="5" id="KW-1185">Reference proteome</keyword>
<dbReference type="InterPro" id="IPR046342">
    <property type="entry name" value="CBS_dom_sf"/>
</dbReference>
<comment type="caution">
    <text evidence="4">The sequence shown here is derived from an EMBL/GenBank/DDBJ whole genome shotgun (WGS) entry which is preliminary data.</text>
</comment>
<dbReference type="PANTHER" id="PTHR48108">
    <property type="entry name" value="CBS DOMAIN-CONTAINING PROTEIN CBSX2, CHLOROPLASTIC"/>
    <property type="match status" value="1"/>
</dbReference>
<evidence type="ECO:0000256" key="2">
    <source>
        <dbReference type="PROSITE-ProRule" id="PRU00703"/>
    </source>
</evidence>
<dbReference type="AlphaFoldDB" id="W4RRC2"/>
<dbReference type="Gene3D" id="3.10.580.10">
    <property type="entry name" value="CBS-domain"/>
    <property type="match status" value="1"/>
</dbReference>
<organism evidence="4 5">
    <name type="scientific">Mesobacillus boroniphilus JCM 21738</name>
    <dbReference type="NCBI Taxonomy" id="1294265"/>
    <lineage>
        <taxon>Bacteria</taxon>
        <taxon>Bacillati</taxon>
        <taxon>Bacillota</taxon>
        <taxon>Bacilli</taxon>
        <taxon>Bacillales</taxon>
        <taxon>Bacillaceae</taxon>
        <taxon>Mesobacillus</taxon>
    </lineage>
</organism>
<feature type="domain" description="CBS" evidence="3">
    <location>
        <begin position="19"/>
        <end position="77"/>
    </location>
</feature>
<protein>
    <recommendedName>
        <fullName evidence="3">CBS domain-containing protein</fullName>
    </recommendedName>
</protein>
<keyword evidence="2" id="KW-0129">CBS domain</keyword>
<reference evidence="4 5" key="1">
    <citation type="submission" date="2013-12" db="EMBL/GenBank/DDBJ databases">
        <title>NBRP : Genome information of microbial organism related human and environment.</title>
        <authorList>
            <person name="Hattori M."/>
            <person name="Oshima K."/>
            <person name="Inaba H."/>
            <person name="Suda W."/>
            <person name="Sakamoto M."/>
            <person name="Iino T."/>
            <person name="Kitahara M."/>
            <person name="Oshida Y."/>
            <person name="Iida T."/>
            <person name="Kudo T."/>
            <person name="Itoh T."/>
            <person name="Ahmed I."/>
            <person name="Ohkuma M."/>
        </authorList>
    </citation>
    <scope>NUCLEOTIDE SEQUENCE [LARGE SCALE GENOMIC DNA]</scope>
    <source>
        <strain evidence="4 5">JCM 21738</strain>
    </source>
</reference>
<evidence type="ECO:0000313" key="5">
    <source>
        <dbReference type="Proteomes" id="UP000018949"/>
    </source>
</evidence>
<name>W4RRC2_9BACI</name>
<dbReference type="InterPro" id="IPR051462">
    <property type="entry name" value="CBS_domain-containing"/>
</dbReference>
<dbReference type="SUPFAM" id="SSF54631">
    <property type="entry name" value="CBS-domain pair"/>
    <property type="match status" value="1"/>
</dbReference>
<evidence type="ECO:0000313" key="4">
    <source>
        <dbReference type="EMBL" id="GAE46672.1"/>
    </source>
</evidence>
<dbReference type="EMBL" id="BAUW01000050">
    <property type="protein sequence ID" value="GAE46672.1"/>
    <property type="molecule type" value="Genomic_DNA"/>
</dbReference>
<sequence>MAKGIGEGKTILARVQDLMSENIASVSPETSIKETAQMMADSKTSSVLVVEQQELKGIITERDIVGRVVAGGYRMTSHQG</sequence>
<dbReference type="Pfam" id="PF00571">
    <property type="entry name" value="CBS"/>
    <property type="match status" value="1"/>
</dbReference>
<dbReference type="PROSITE" id="PS51371">
    <property type="entry name" value="CBS"/>
    <property type="match status" value="1"/>
</dbReference>
<keyword evidence="1" id="KW-0677">Repeat</keyword>
<dbReference type="InterPro" id="IPR000644">
    <property type="entry name" value="CBS_dom"/>
</dbReference>
<dbReference type="PANTHER" id="PTHR48108:SF26">
    <property type="entry name" value="CBS DOMAIN-CONTAINING PROTEIN DDB_G0289609"/>
    <property type="match status" value="1"/>
</dbReference>
<accession>W4RRC2</accession>
<dbReference type="Proteomes" id="UP000018949">
    <property type="component" value="Unassembled WGS sequence"/>
</dbReference>
<gene>
    <name evidence="4" type="ORF">JCM21738_3591</name>
</gene>